<name>A0A840C2L3_9HYPH</name>
<organism evidence="16 17">
    <name type="scientific">Chelatococcus caeni</name>
    <dbReference type="NCBI Taxonomy" id="1348468"/>
    <lineage>
        <taxon>Bacteria</taxon>
        <taxon>Pseudomonadati</taxon>
        <taxon>Pseudomonadota</taxon>
        <taxon>Alphaproteobacteria</taxon>
        <taxon>Hyphomicrobiales</taxon>
        <taxon>Chelatococcaceae</taxon>
        <taxon>Chelatococcus</taxon>
    </lineage>
</organism>
<dbReference type="GO" id="GO:0006782">
    <property type="term" value="P:protoporphyrinogen IX biosynthetic process"/>
    <property type="evidence" value="ECO:0007669"/>
    <property type="project" value="UniProtKB-UniPathway"/>
</dbReference>
<evidence type="ECO:0000256" key="7">
    <source>
        <dbReference type="ARBA" id="ARBA00022617"/>
    </source>
</evidence>
<dbReference type="AlphaFoldDB" id="A0A840C2L3"/>
<keyword evidence="9" id="KW-0479">Metal-binding</keyword>
<evidence type="ECO:0000256" key="12">
    <source>
        <dbReference type="ARBA" id="ARBA00023004"/>
    </source>
</evidence>
<evidence type="ECO:0000256" key="6">
    <source>
        <dbReference type="ARBA" id="ARBA00022475"/>
    </source>
</evidence>
<evidence type="ECO:0000256" key="9">
    <source>
        <dbReference type="ARBA" id="ARBA00022723"/>
    </source>
</evidence>
<dbReference type="GO" id="GO:0016491">
    <property type="term" value="F:oxidoreductase activity"/>
    <property type="evidence" value="ECO:0007669"/>
    <property type="project" value="UniProtKB-KW"/>
</dbReference>
<evidence type="ECO:0000256" key="8">
    <source>
        <dbReference type="ARBA" id="ARBA00022692"/>
    </source>
</evidence>
<accession>A0A840C2L3</accession>
<feature type="transmembrane region" description="Helical" evidence="15">
    <location>
        <begin position="110"/>
        <end position="133"/>
    </location>
</feature>
<comment type="pathway">
    <text evidence="3">Porphyrin-containing compound metabolism; protoporphyrin-IX biosynthesis; protoporphyrin-IX from protoporphyrinogen-IX: step 1/1.</text>
</comment>
<proteinExistence type="inferred from homology"/>
<evidence type="ECO:0000256" key="3">
    <source>
        <dbReference type="ARBA" id="ARBA00005073"/>
    </source>
</evidence>
<reference evidence="16 17" key="1">
    <citation type="submission" date="2020-08" db="EMBL/GenBank/DDBJ databases">
        <title>Genomic Encyclopedia of Type Strains, Phase IV (KMG-IV): sequencing the most valuable type-strain genomes for metagenomic binning, comparative biology and taxonomic classification.</title>
        <authorList>
            <person name="Goeker M."/>
        </authorList>
    </citation>
    <scope>NUCLEOTIDE SEQUENCE [LARGE SCALE GENOMIC DNA]</scope>
    <source>
        <strain evidence="16 17">DSM 103737</strain>
    </source>
</reference>
<comment type="similarity">
    <text evidence="4">Belongs to the HemJ family.</text>
</comment>
<keyword evidence="12" id="KW-0408">Iron</keyword>
<evidence type="ECO:0000256" key="11">
    <source>
        <dbReference type="ARBA" id="ARBA00023002"/>
    </source>
</evidence>
<evidence type="ECO:0000313" key="16">
    <source>
        <dbReference type="EMBL" id="MBB4019834.1"/>
    </source>
</evidence>
<evidence type="ECO:0000256" key="2">
    <source>
        <dbReference type="ARBA" id="ARBA00004651"/>
    </source>
</evidence>
<comment type="subcellular location">
    <subcellularLocation>
        <location evidence="2">Cell membrane</location>
        <topology evidence="2">Multi-pass membrane protein</topology>
    </subcellularLocation>
</comment>
<feature type="transmembrane region" description="Helical" evidence="15">
    <location>
        <begin position="48"/>
        <end position="70"/>
    </location>
</feature>
<evidence type="ECO:0000256" key="1">
    <source>
        <dbReference type="ARBA" id="ARBA00001970"/>
    </source>
</evidence>
<comment type="caution">
    <text evidence="16">The sequence shown here is derived from an EMBL/GenBank/DDBJ whole genome shotgun (WGS) entry which is preliminary data.</text>
</comment>
<dbReference type="EMBL" id="JACIEN010000009">
    <property type="protein sequence ID" value="MBB4019834.1"/>
    <property type="molecule type" value="Genomic_DNA"/>
</dbReference>
<comment type="catalytic activity">
    <reaction evidence="14">
        <text>protoporphyrinogen IX + 3 A = protoporphyrin IX + 3 AH2</text>
        <dbReference type="Rhea" id="RHEA:62000"/>
        <dbReference type="ChEBI" id="CHEBI:13193"/>
        <dbReference type="ChEBI" id="CHEBI:17499"/>
        <dbReference type="ChEBI" id="CHEBI:57306"/>
        <dbReference type="ChEBI" id="CHEBI:57307"/>
    </reaction>
</comment>
<evidence type="ECO:0000256" key="4">
    <source>
        <dbReference type="ARBA" id="ARBA00006501"/>
    </source>
</evidence>
<dbReference type="GO" id="GO:0005886">
    <property type="term" value="C:plasma membrane"/>
    <property type="evidence" value="ECO:0007669"/>
    <property type="project" value="UniProtKB-SubCell"/>
</dbReference>
<feature type="transmembrane region" description="Helical" evidence="15">
    <location>
        <begin position="82"/>
        <end position="103"/>
    </location>
</feature>
<keyword evidence="17" id="KW-1185">Reference proteome</keyword>
<protein>
    <recommendedName>
        <fullName evidence="5">Protoporphyrinogen IX oxidase</fullName>
    </recommendedName>
</protein>
<keyword evidence="11" id="KW-0560">Oxidoreductase</keyword>
<evidence type="ECO:0000256" key="10">
    <source>
        <dbReference type="ARBA" id="ARBA00022989"/>
    </source>
</evidence>
<dbReference type="RefSeq" id="WP_019401802.1">
    <property type="nucleotide sequence ID" value="NZ_JACIEN010000009.1"/>
</dbReference>
<evidence type="ECO:0000256" key="5">
    <source>
        <dbReference type="ARBA" id="ARBA00017504"/>
    </source>
</evidence>
<keyword evidence="8 15" id="KW-0812">Transmembrane</keyword>
<gene>
    <name evidence="16" type="ORF">GGR16_004894</name>
</gene>
<evidence type="ECO:0000256" key="14">
    <source>
        <dbReference type="ARBA" id="ARBA00048390"/>
    </source>
</evidence>
<keyword evidence="6" id="KW-1003">Cell membrane</keyword>
<keyword evidence="13 15" id="KW-0472">Membrane</keyword>
<evidence type="ECO:0000313" key="17">
    <source>
        <dbReference type="Proteomes" id="UP000577362"/>
    </source>
</evidence>
<keyword evidence="10 15" id="KW-1133">Transmembrane helix</keyword>
<dbReference type="Proteomes" id="UP000577362">
    <property type="component" value="Unassembled WGS sequence"/>
</dbReference>
<evidence type="ECO:0000256" key="15">
    <source>
        <dbReference type="SAM" id="Phobius"/>
    </source>
</evidence>
<sequence>MIWLKLVHIAAIALWSGALISLPALYVQRAHVDSTASLHRLQALVRFLYVNVLSPAAFLAIASGTALIFLRETFEPWFSVKLALVGAMTVIHVMTGQVILRLFDEEEIYPLWRFTATTLLTLVVVTSILTVVLGKPDLPALLPDAFGEPGALRRLLPWVQSLSEIMRPMP</sequence>
<dbReference type="UniPathway" id="UPA00251">
    <property type="reaction ID" value="UER00324"/>
</dbReference>
<feature type="transmembrane region" description="Helical" evidence="15">
    <location>
        <begin position="6"/>
        <end position="27"/>
    </location>
</feature>
<dbReference type="Pfam" id="PF03653">
    <property type="entry name" value="UPF0093"/>
    <property type="match status" value="1"/>
</dbReference>
<evidence type="ECO:0000256" key="13">
    <source>
        <dbReference type="ARBA" id="ARBA00023136"/>
    </source>
</evidence>
<keyword evidence="7" id="KW-0349">Heme</keyword>
<dbReference type="GO" id="GO:0046872">
    <property type="term" value="F:metal ion binding"/>
    <property type="evidence" value="ECO:0007669"/>
    <property type="project" value="UniProtKB-KW"/>
</dbReference>
<dbReference type="PANTHER" id="PTHR40255:SF1">
    <property type="entry name" value="PROTOPORPHYRINOGEN IX OXIDASE"/>
    <property type="match status" value="1"/>
</dbReference>
<dbReference type="PANTHER" id="PTHR40255">
    <property type="entry name" value="UPF0093 MEMBRANE PROTEIN SLR1790"/>
    <property type="match status" value="1"/>
</dbReference>
<comment type="cofactor">
    <cofactor evidence="1">
        <name>heme b</name>
        <dbReference type="ChEBI" id="CHEBI:60344"/>
    </cofactor>
</comment>
<dbReference type="InterPro" id="IPR005265">
    <property type="entry name" value="HemJ-like"/>
</dbReference>